<feature type="signal peptide" evidence="5">
    <location>
        <begin position="1"/>
        <end position="21"/>
    </location>
</feature>
<dbReference type="Gene3D" id="3.20.20.300">
    <property type="entry name" value="Glycoside hydrolase, family 3, N-terminal domain"/>
    <property type="match status" value="1"/>
</dbReference>
<feature type="compositionally biased region" description="Polar residues" evidence="4">
    <location>
        <begin position="22"/>
        <end position="38"/>
    </location>
</feature>
<dbReference type="PANTHER" id="PTHR30620">
    <property type="entry name" value="PERIPLASMIC BETA-GLUCOSIDASE-RELATED"/>
    <property type="match status" value="1"/>
</dbReference>
<dbReference type="Gene3D" id="2.60.40.10">
    <property type="entry name" value="Immunoglobulins"/>
    <property type="match status" value="1"/>
</dbReference>
<reference evidence="7" key="1">
    <citation type="journal article" date="2014" name="Int. J. Syst. Evol. Microbiol.">
        <title>Complete genome sequence of Corynebacterium casei LMG S-19264T (=DSM 44701T), isolated from a smear-ripened cheese.</title>
        <authorList>
            <consortium name="US DOE Joint Genome Institute (JGI-PGF)"/>
            <person name="Walter F."/>
            <person name="Albersmeier A."/>
            <person name="Kalinowski J."/>
            <person name="Ruckert C."/>
        </authorList>
    </citation>
    <scope>NUCLEOTIDE SEQUENCE</scope>
    <source>
        <strain evidence="7">CGMCC 1.15343</strain>
    </source>
</reference>
<keyword evidence="8" id="KW-1185">Reference proteome</keyword>
<dbReference type="InterPro" id="IPR036962">
    <property type="entry name" value="Glyco_hydro_3_N_sf"/>
</dbReference>
<dbReference type="GO" id="GO:0008422">
    <property type="term" value="F:beta-glucosidase activity"/>
    <property type="evidence" value="ECO:0007669"/>
    <property type="project" value="UniProtKB-ARBA"/>
</dbReference>
<dbReference type="PANTHER" id="PTHR30620:SF123">
    <property type="entry name" value="BETA-XYLOSIDASE"/>
    <property type="match status" value="1"/>
</dbReference>
<dbReference type="InterPro" id="IPR019800">
    <property type="entry name" value="Glyco_hydro_3_AS"/>
</dbReference>
<dbReference type="PROSITE" id="PS00775">
    <property type="entry name" value="GLYCOSYL_HYDROL_F3"/>
    <property type="match status" value="1"/>
</dbReference>
<dbReference type="InterPro" id="IPR036881">
    <property type="entry name" value="Glyco_hydro_3_C_sf"/>
</dbReference>
<dbReference type="InterPro" id="IPR002772">
    <property type="entry name" value="Glyco_hydro_3_C"/>
</dbReference>
<dbReference type="InterPro" id="IPR013783">
    <property type="entry name" value="Ig-like_fold"/>
</dbReference>
<dbReference type="Gene3D" id="3.40.50.1700">
    <property type="entry name" value="Glycoside hydrolase family 3 C-terminal domain"/>
    <property type="match status" value="1"/>
</dbReference>
<protein>
    <submittedName>
        <fullName evidence="7">Beta-glucosidase</fullName>
    </submittedName>
</protein>
<reference evidence="7" key="2">
    <citation type="submission" date="2020-09" db="EMBL/GenBank/DDBJ databases">
        <authorList>
            <person name="Sun Q."/>
            <person name="Zhou Y."/>
        </authorList>
    </citation>
    <scope>NUCLEOTIDE SEQUENCE</scope>
    <source>
        <strain evidence="7">CGMCC 1.15343</strain>
    </source>
</reference>
<dbReference type="SUPFAM" id="SSF52279">
    <property type="entry name" value="Beta-D-glucan exohydrolase, C-terminal domain"/>
    <property type="match status" value="1"/>
</dbReference>
<dbReference type="InterPro" id="IPR051915">
    <property type="entry name" value="Cellulose_Degrad_GH3"/>
</dbReference>
<dbReference type="FunFam" id="2.60.40.10:FF:000495">
    <property type="entry name" value="Periplasmic beta-glucosidase"/>
    <property type="match status" value="1"/>
</dbReference>
<dbReference type="PRINTS" id="PR00133">
    <property type="entry name" value="GLHYDRLASE3"/>
</dbReference>
<dbReference type="InterPro" id="IPR026891">
    <property type="entry name" value="Fn3-like"/>
</dbReference>
<dbReference type="RefSeq" id="WP_188626238.1">
    <property type="nucleotide sequence ID" value="NZ_BMIL01000004.1"/>
</dbReference>
<evidence type="ECO:0000256" key="3">
    <source>
        <dbReference type="RuleBase" id="RU361161"/>
    </source>
</evidence>
<dbReference type="Pfam" id="PF00933">
    <property type="entry name" value="Glyco_hydro_3"/>
    <property type="match status" value="1"/>
</dbReference>
<keyword evidence="3" id="KW-0326">Glycosidase</keyword>
<proteinExistence type="inferred from homology"/>
<dbReference type="AlphaFoldDB" id="A0A916U7F9"/>
<feature type="region of interest" description="Disordered" evidence="4">
    <location>
        <begin position="22"/>
        <end position="46"/>
    </location>
</feature>
<evidence type="ECO:0000256" key="4">
    <source>
        <dbReference type="SAM" id="MobiDB-lite"/>
    </source>
</evidence>
<dbReference type="InterPro" id="IPR001764">
    <property type="entry name" value="Glyco_hydro_3_N"/>
</dbReference>
<keyword evidence="5" id="KW-0732">Signal</keyword>
<sequence>MRISTYAIVLLALSTCTTIQAQTNKPSAKQQKSSNKGTESPRYKNAKAPIDARVNDLLARMTVQEKLGQLRTQLGWEMYDKQGTKISVSEKFRKAVSEDHVGNLWATLRADPWTQKTLATGLDPYTAAKATNMLQQYNLEHSRLGIPVFLAEECPHGHMAIGTTVFPTAIGQGSTWNPALIGRMAETISREARLQGGHIGYGPVLDLAREPRWSRVEETYGEDPFLNSMMGRAMVKGFQGENIGSGVNVISTLKHFTAYGVPEGGHNGGPVQVGLRELYQSYLPPFKAAVEAGALSVMTAYNAIDGVPCTANPFLLKDILRDEWGFQGFVVSDLGSVNGLAGNHGLAGSLAEAAELALNAGVDNDLGGTAFAKLEQSIATNALTKSRLDEAVKRILRLKFEMGLFENPYVDPAKAKNTVRNTSAVAVARQVAQESMILLKNEKQTLPLNKQIKSIAVIGPNANNTYNQLGDYTAPQAEDNIITPLEGIRAKLPANIKVNYVKGCDIRDTSNVDIAGAVNAAAASDVAVVVLGGSSARDFKTEYISTGAATVGTAKSEQLSDMESGEGFDRQSLDLMGKQLELLKAVVATGKPVVLVFIGGRPLNLNWPAENVNAILCAWYPGQEGGNAIADVLFGDYNPAGRLPISIPRNVGQLPVYYNDRNQQKHDYVEGPASPLYTFGHGLSYSSFTYQDLQIQVAEQSAAKQADNVQSGNMQRGNNSAMAPKSSMIAQVSLSVTNSGTRDGDEVVQLYLHDEKASTVVPLKQLKAFKRLHLKAGETKTISFDLSKDDLMIYDASMQPVVEKGSFKVMVGAGSKDIRLNGKFELKEDLR</sequence>
<dbReference type="SUPFAM" id="SSF51445">
    <property type="entry name" value="(Trans)glycosidases"/>
    <property type="match status" value="1"/>
</dbReference>
<feature type="chain" id="PRO_5037433581" evidence="5">
    <location>
        <begin position="22"/>
        <end position="831"/>
    </location>
</feature>
<dbReference type="SMART" id="SM01217">
    <property type="entry name" value="Fn3_like"/>
    <property type="match status" value="1"/>
</dbReference>
<evidence type="ECO:0000256" key="1">
    <source>
        <dbReference type="ARBA" id="ARBA00005336"/>
    </source>
</evidence>
<organism evidence="7 8">
    <name type="scientific">Pedobacter quisquiliarum</name>
    <dbReference type="NCBI Taxonomy" id="1834438"/>
    <lineage>
        <taxon>Bacteria</taxon>
        <taxon>Pseudomonadati</taxon>
        <taxon>Bacteroidota</taxon>
        <taxon>Sphingobacteriia</taxon>
        <taxon>Sphingobacteriales</taxon>
        <taxon>Sphingobacteriaceae</taxon>
        <taxon>Pedobacter</taxon>
    </lineage>
</organism>
<dbReference type="Pfam" id="PF01915">
    <property type="entry name" value="Glyco_hydro_3_C"/>
    <property type="match status" value="1"/>
</dbReference>
<dbReference type="GO" id="GO:0009251">
    <property type="term" value="P:glucan catabolic process"/>
    <property type="evidence" value="ECO:0007669"/>
    <property type="project" value="TreeGrafter"/>
</dbReference>
<gene>
    <name evidence="7" type="ORF">GCM10011387_14920</name>
</gene>
<dbReference type="FunFam" id="3.40.50.1700:FF:000009">
    <property type="entry name" value="Periplasmic beta-glucosidase"/>
    <property type="match status" value="1"/>
</dbReference>
<evidence type="ECO:0000256" key="5">
    <source>
        <dbReference type="SAM" id="SignalP"/>
    </source>
</evidence>
<dbReference type="InterPro" id="IPR017853">
    <property type="entry name" value="GH"/>
</dbReference>
<feature type="domain" description="Fibronectin type III-like" evidence="6">
    <location>
        <begin position="746"/>
        <end position="815"/>
    </location>
</feature>
<dbReference type="EMBL" id="BMIL01000004">
    <property type="protein sequence ID" value="GGC62301.1"/>
    <property type="molecule type" value="Genomic_DNA"/>
</dbReference>
<evidence type="ECO:0000259" key="6">
    <source>
        <dbReference type="SMART" id="SM01217"/>
    </source>
</evidence>
<evidence type="ECO:0000313" key="7">
    <source>
        <dbReference type="EMBL" id="GGC62301.1"/>
    </source>
</evidence>
<evidence type="ECO:0000256" key="2">
    <source>
        <dbReference type="ARBA" id="ARBA00022801"/>
    </source>
</evidence>
<comment type="caution">
    <text evidence="7">The sequence shown here is derived from an EMBL/GenBank/DDBJ whole genome shotgun (WGS) entry which is preliminary data.</text>
</comment>
<dbReference type="Proteomes" id="UP000651668">
    <property type="component" value="Unassembled WGS sequence"/>
</dbReference>
<name>A0A916U7F9_9SPHI</name>
<dbReference type="Pfam" id="PF14310">
    <property type="entry name" value="Fn3-like"/>
    <property type="match status" value="1"/>
</dbReference>
<accession>A0A916U7F9</accession>
<keyword evidence="2 3" id="KW-0378">Hydrolase</keyword>
<comment type="similarity">
    <text evidence="1 3">Belongs to the glycosyl hydrolase 3 family.</text>
</comment>
<evidence type="ECO:0000313" key="8">
    <source>
        <dbReference type="Proteomes" id="UP000651668"/>
    </source>
</evidence>